<evidence type="ECO:0000256" key="4">
    <source>
        <dbReference type="ARBA" id="ARBA00023328"/>
    </source>
</evidence>
<dbReference type="SMART" id="SM00220">
    <property type="entry name" value="S_TKc"/>
    <property type="match status" value="1"/>
</dbReference>
<keyword evidence="2" id="KW-0158">Chromosome</keyword>
<evidence type="ECO:0000256" key="1">
    <source>
        <dbReference type="ARBA" id="ARBA00004629"/>
    </source>
</evidence>
<dbReference type="GO" id="GO:0000776">
    <property type="term" value="C:kinetochore"/>
    <property type="evidence" value="ECO:0007669"/>
    <property type="project" value="UniProtKB-KW"/>
</dbReference>
<keyword evidence="3" id="KW-0995">Kinetochore</keyword>
<dbReference type="PANTHER" id="PTHR14030">
    <property type="entry name" value="MITOTIC CHECKPOINT SERINE/THREONINE-PROTEIN KINASE BUB1"/>
    <property type="match status" value="1"/>
</dbReference>
<dbReference type="InterPro" id="IPR000719">
    <property type="entry name" value="Prot_kinase_dom"/>
</dbReference>
<dbReference type="InterPro" id="IPR008271">
    <property type="entry name" value="Ser/Thr_kinase_AS"/>
</dbReference>
<comment type="subcellular location">
    <subcellularLocation>
        <location evidence="1">Chromosome</location>
        <location evidence="1">Centromere</location>
        <location evidence="1">Kinetochore</location>
    </subcellularLocation>
</comment>
<accession>A0A6J1D1C8</accession>
<sequence>MNYSFQGHHPPPQLTAMVASSNSVWLTDSGCSTHLTPDLANLTISNDYNGGRRYHSRQWSKSHGFSLWFRKSNIVLFKGPCLNGLYPITATLDARKGFVAHLVAKVSHLLWHNRLGHPSASSWSKCTVRVGIFHFPLFKLLAMAIIFPDSQNTSTISAQDPLLPWLWSIKDALENSTSGNASGPDLAKLLSDCIKNFGGNVKYKNDIRFLKIWFLSIGLREDFETGFKELLEQEICIGNSLLYIWYAAFLESKGKLHDANMVYELGLLRNAEPFEWLKKAKTLFIDRMSELVSIHSTQVNDGGESNKFAETYVNPWSPSIMKDLLSKINPKILKYEGYHSSSKAYSRKMALNSLRNSSRNKTIEIGGKRYEIKGCAGTGGFAQVYKAYVDGNPEDVVALKIQTPPFPWEFYMYRQLDQHVTMKERSSFGCAHAMYHYSDYSILICDYLAHGTLQDAINLYVVLGKTMEEVLCIYYTIEMLYMLETLHGFGIIHGDFKPDNLLIRYARDNLTEDGFRERSGPWQDQGLCLVDWGRGIDLHLFPENVEFKGDCRTSGFRCTEMLENKPWKYQVDIYGLCVVVHTMLHGSYMDVDKKASSNGGFIYLPKTSFKRYWNIELWKNLFTKLLNITPGDYNQKLLQSIRVSFQDYMCSNPHLIRKLKELLVKQRASLCTA</sequence>
<keyword evidence="8" id="KW-0808">Transferase</keyword>
<dbReference type="RefSeq" id="XP_022147875.1">
    <property type="nucleotide sequence ID" value="XM_022292183.1"/>
</dbReference>
<proteinExistence type="predicted"/>
<dbReference type="OrthoDB" id="248495at2759"/>
<dbReference type="SUPFAM" id="SSF56112">
    <property type="entry name" value="Protein kinase-like (PK-like)"/>
    <property type="match status" value="1"/>
</dbReference>
<evidence type="ECO:0000256" key="3">
    <source>
        <dbReference type="ARBA" id="ARBA00022838"/>
    </source>
</evidence>
<reference evidence="8" key="1">
    <citation type="submission" date="2025-08" db="UniProtKB">
        <authorList>
            <consortium name="RefSeq"/>
        </authorList>
    </citation>
    <scope>IDENTIFICATION</scope>
</reference>
<evidence type="ECO:0000259" key="5">
    <source>
        <dbReference type="PROSITE" id="PS50011"/>
    </source>
</evidence>
<dbReference type="GO" id="GO:0005524">
    <property type="term" value="F:ATP binding"/>
    <property type="evidence" value="ECO:0007669"/>
    <property type="project" value="InterPro"/>
</dbReference>
<dbReference type="AlphaFoldDB" id="A0A6J1D1C8"/>
<name>A0A6J1D1C8_MOMCH</name>
<dbReference type="KEGG" id="mcha:111016707"/>
<dbReference type="InterPro" id="IPR015661">
    <property type="entry name" value="Bub1/Mad3"/>
</dbReference>
<dbReference type="InterPro" id="IPR011009">
    <property type="entry name" value="Kinase-like_dom_sf"/>
</dbReference>
<dbReference type="Gene3D" id="1.10.510.10">
    <property type="entry name" value="Transferase(Phosphotransferase) domain 1"/>
    <property type="match status" value="1"/>
</dbReference>
<dbReference type="PANTHER" id="PTHR14030:SF4">
    <property type="entry name" value="BUB1 KINASE, ISOFORM A-RELATED"/>
    <property type="match status" value="1"/>
</dbReference>
<gene>
    <name evidence="8" type="primary">LOC111016707</name>
</gene>
<keyword evidence="7" id="KW-1185">Reference proteome</keyword>
<dbReference type="SMART" id="SM00777">
    <property type="entry name" value="Mad3_BUB1_I"/>
    <property type="match status" value="1"/>
</dbReference>
<organism evidence="7 8">
    <name type="scientific">Momordica charantia</name>
    <name type="common">Bitter gourd</name>
    <name type="synonym">Balsam pear</name>
    <dbReference type="NCBI Taxonomy" id="3673"/>
    <lineage>
        <taxon>Eukaryota</taxon>
        <taxon>Viridiplantae</taxon>
        <taxon>Streptophyta</taxon>
        <taxon>Embryophyta</taxon>
        <taxon>Tracheophyta</taxon>
        <taxon>Spermatophyta</taxon>
        <taxon>Magnoliopsida</taxon>
        <taxon>eudicotyledons</taxon>
        <taxon>Gunneridae</taxon>
        <taxon>Pentapetalae</taxon>
        <taxon>rosids</taxon>
        <taxon>fabids</taxon>
        <taxon>Cucurbitales</taxon>
        <taxon>Cucurbitaceae</taxon>
        <taxon>Momordiceae</taxon>
        <taxon>Momordica</taxon>
    </lineage>
</organism>
<feature type="domain" description="Protein kinase" evidence="5">
    <location>
        <begin position="370"/>
        <end position="673"/>
    </location>
</feature>
<dbReference type="GeneID" id="111016707"/>
<dbReference type="PROSITE" id="PS50011">
    <property type="entry name" value="PROTEIN_KINASE_DOM"/>
    <property type="match status" value="1"/>
</dbReference>
<dbReference type="Proteomes" id="UP000504603">
    <property type="component" value="Unplaced"/>
</dbReference>
<dbReference type="Pfam" id="PF00069">
    <property type="entry name" value="Pkinase"/>
    <property type="match status" value="1"/>
</dbReference>
<dbReference type="Gene3D" id="1.25.40.430">
    <property type="match status" value="1"/>
</dbReference>
<dbReference type="GO" id="GO:0051754">
    <property type="term" value="P:meiotic sister chromatid cohesion, centromeric"/>
    <property type="evidence" value="ECO:0007669"/>
    <property type="project" value="TreeGrafter"/>
</dbReference>
<feature type="domain" description="BUB1 N-terminal" evidence="6">
    <location>
        <begin position="147"/>
        <end position="308"/>
    </location>
</feature>
<keyword evidence="8" id="KW-0418">Kinase</keyword>
<dbReference type="GO" id="GO:0004672">
    <property type="term" value="F:protein kinase activity"/>
    <property type="evidence" value="ECO:0007669"/>
    <property type="project" value="InterPro"/>
</dbReference>
<evidence type="ECO:0000259" key="6">
    <source>
        <dbReference type="PROSITE" id="PS51489"/>
    </source>
</evidence>
<evidence type="ECO:0000256" key="2">
    <source>
        <dbReference type="ARBA" id="ARBA00022454"/>
    </source>
</evidence>
<dbReference type="InterPro" id="IPR013212">
    <property type="entry name" value="Mad3/Bub1_I"/>
</dbReference>
<dbReference type="Pfam" id="PF08311">
    <property type="entry name" value="Mad3_BUB1_I"/>
    <property type="match status" value="1"/>
</dbReference>
<dbReference type="PROSITE" id="PS51489">
    <property type="entry name" value="BUB1_N"/>
    <property type="match status" value="1"/>
</dbReference>
<protein>
    <submittedName>
        <fullName evidence="8">Mitotic checkpoint serine/threonine-protein kinase BUB1 isoform X1</fullName>
    </submittedName>
</protein>
<dbReference type="GO" id="GO:0032991">
    <property type="term" value="C:protein-containing complex"/>
    <property type="evidence" value="ECO:0007669"/>
    <property type="project" value="UniProtKB-ARBA"/>
</dbReference>
<dbReference type="PROSITE" id="PS00108">
    <property type="entry name" value="PROTEIN_KINASE_ST"/>
    <property type="match status" value="1"/>
</dbReference>
<keyword evidence="4" id="KW-0137">Centromere</keyword>
<dbReference type="GO" id="GO:0007094">
    <property type="term" value="P:mitotic spindle assembly checkpoint signaling"/>
    <property type="evidence" value="ECO:0007669"/>
    <property type="project" value="InterPro"/>
</dbReference>
<evidence type="ECO:0000313" key="7">
    <source>
        <dbReference type="Proteomes" id="UP000504603"/>
    </source>
</evidence>
<evidence type="ECO:0000313" key="8">
    <source>
        <dbReference type="RefSeq" id="XP_022147875.1"/>
    </source>
</evidence>